<dbReference type="InterPro" id="IPR004513">
    <property type="entry name" value="FtsX"/>
</dbReference>
<evidence type="ECO:0000256" key="12">
    <source>
        <dbReference type="PIRNR" id="PIRNR003097"/>
    </source>
</evidence>
<evidence type="ECO:0000313" key="16">
    <source>
        <dbReference type="EMBL" id="QUC09854.1"/>
    </source>
</evidence>
<feature type="domain" description="FtsX extracellular" evidence="15">
    <location>
        <begin position="54"/>
        <end position="157"/>
    </location>
</feature>
<dbReference type="NCBIfam" id="NF038346">
    <property type="entry name" value="FtsX_actino"/>
    <property type="match status" value="1"/>
</dbReference>
<evidence type="ECO:0000259" key="14">
    <source>
        <dbReference type="Pfam" id="PF02687"/>
    </source>
</evidence>
<accession>A0A448MYD4</accession>
<comment type="subunit">
    <text evidence="4">Forms a membrane-associated complex with FtsE.</text>
</comment>
<evidence type="ECO:0000256" key="8">
    <source>
        <dbReference type="ARBA" id="ARBA00022692"/>
    </source>
</evidence>
<evidence type="ECO:0000256" key="9">
    <source>
        <dbReference type="ARBA" id="ARBA00022989"/>
    </source>
</evidence>
<comment type="function">
    <text evidence="1">Part of the ABC transporter FtsEX involved in cellular division.</text>
</comment>
<evidence type="ECO:0000256" key="2">
    <source>
        <dbReference type="ARBA" id="ARBA00004651"/>
    </source>
</evidence>
<keyword evidence="10 12" id="KW-0472">Membrane</keyword>
<dbReference type="InterPro" id="IPR047929">
    <property type="entry name" value="FtsX_actino"/>
</dbReference>
<dbReference type="GeneID" id="64406915"/>
<feature type="transmembrane region" description="Helical" evidence="13">
    <location>
        <begin position="271"/>
        <end position="293"/>
    </location>
</feature>
<feature type="transmembrane region" description="Helical" evidence="13">
    <location>
        <begin position="218"/>
        <end position="251"/>
    </location>
</feature>
<evidence type="ECO:0000256" key="5">
    <source>
        <dbReference type="ARBA" id="ARBA00021907"/>
    </source>
</evidence>
<keyword evidence="9 13" id="KW-1133">Transmembrane helix</keyword>
<dbReference type="GO" id="GO:0051301">
    <property type="term" value="P:cell division"/>
    <property type="evidence" value="ECO:0007669"/>
    <property type="project" value="UniProtKB-KW"/>
</dbReference>
<reference evidence="16" key="2">
    <citation type="submission" date="2021-03" db="EMBL/GenBank/DDBJ databases">
        <title>Human Oral Microbial Genomes.</title>
        <authorList>
            <person name="Johnston C.D."/>
            <person name="Chen T."/>
            <person name="Dewhirst F.E."/>
        </authorList>
    </citation>
    <scope>NUCLEOTIDE SEQUENCE</scope>
    <source>
        <strain evidence="16">F0714</strain>
    </source>
</reference>
<evidence type="ECO:0000256" key="11">
    <source>
        <dbReference type="ARBA" id="ARBA00023306"/>
    </source>
</evidence>
<proteinExistence type="inferred from homology"/>
<dbReference type="EMBL" id="LR134406">
    <property type="protein sequence ID" value="VEH70155.1"/>
    <property type="molecule type" value="Genomic_DNA"/>
</dbReference>
<comment type="similarity">
    <text evidence="3 12">Belongs to the ABC-4 integral membrane protein family. FtsX subfamily.</text>
</comment>
<dbReference type="RefSeq" id="WP_081490260.1">
    <property type="nucleotide sequence ID" value="NZ_CAJZDL010000025.1"/>
</dbReference>
<dbReference type="GO" id="GO:0005886">
    <property type="term" value="C:plasma membrane"/>
    <property type="evidence" value="ECO:0007669"/>
    <property type="project" value="UniProtKB-SubCell"/>
</dbReference>
<protein>
    <recommendedName>
        <fullName evidence="5 12">Cell division protein FtsX</fullName>
    </recommendedName>
</protein>
<reference evidence="17 18" key="1">
    <citation type="submission" date="2018-12" db="EMBL/GenBank/DDBJ databases">
        <authorList>
            <consortium name="Pathogen Informatics"/>
        </authorList>
    </citation>
    <scope>NUCLEOTIDE SEQUENCE [LARGE SCALE GENOMIC DNA]</scope>
    <source>
        <strain evidence="17 18">NCTC12967</strain>
    </source>
</reference>
<dbReference type="Proteomes" id="UP000273044">
    <property type="component" value="Chromosome"/>
</dbReference>
<dbReference type="InterPro" id="IPR040690">
    <property type="entry name" value="FtsX_ECD"/>
</dbReference>
<feature type="domain" description="ABC3 transporter permease C-terminal" evidence="14">
    <location>
        <begin position="181"/>
        <end position="299"/>
    </location>
</feature>
<name>A0A448MYD4_9ACTN</name>
<dbReference type="PANTHER" id="PTHR47755:SF1">
    <property type="entry name" value="CELL DIVISION PROTEIN FTSX"/>
    <property type="match status" value="1"/>
</dbReference>
<dbReference type="Pfam" id="PF18075">
    <property type="entry name" value="FtsX_ECD"/>
    <property type="match status" value="1"/>
</dbReference>
<feature type="transmembrane region" description="Helical" evidence="13">
    <location>
        <begin position="20"/>
        <end position="41"/>
    </location>
</feature>
<evidence type="ECO:0000256" key="13">
    <source>
        <dbReference type="SAM" id="Phobius"/>
    </source>
</evidence>
<evidence type="ECO:0000256" key="1">
    <source>
        <dbReference type="ARBA" id="ARBA00003552"/>
    </source>
</evidence>
<evidence type="ECO:0000256" key="4">
    <source>
        <dbReference type="ARBA" id="ARBA00011160"/>
    </source>
</evidence>
<evidence type="ECO:0000313" key="17">
    <source>
        <dbReference type="EMBL" id="VEH70155.1"/>
    </source>
</evidence>
<evidence type="ECO:0000256" key="7">
    <source>
        <dbReference type="ARBA" id="ARBA00022618"/>
    </source>
</evidence>
<keyword evidence="18" id="KW-1185">Reference proteome</keyword>
<comment type="subcellular location">
    <subcellularLocation>
        <location evidence="2">Cell membrane</location>
        <topology evidence="2">Multi-pass membrane protein</topology>
    </subcellularLocation>
</comment>
<evidence type="ECO:0000256" key="6">
    <source>
        <dbReference type="ARBA" id="ARBA00022475"/>
    </source>
</evidence>
<dbReference type="Pfam" id="PF02687">
    <property type="entry name" value="FtsX"/>
    <property type="match status" value="1"/>
</dbReference>
<dbReference type="AlphaFoldDB" id="A0A448MYD4"/>
<keyword evidence="8 13" id="KW-0812">Transmembrane</keyword>
<evidence type="ECO:0000256" key="10">
    <source>
        <dbReference type="ARBA" id="ARBA00023136"/>
    </source>
</evidence>
<dbReference type="PANTHER" id="PTHR47755">
    <property type="entry name" value="CELL DIVISION PROTEIN FTSX"/>
    <property type="match status" value="1"/>
</dbReference>
<dbReference type="EMBL" id="CP072385">
    <property type="protein sequence ID" value="QUC09854.1"/>
    <property type="molecule type" value="Genomic_DNA"/>
</dbReference>
<dbReference type="InterPro" id="IPR003838">
    <property type="entry name" value="ABC3_permease_C"/>
</dbReference>
<dbReference type="PIRSF" id="PIRSF003097">
    <property type="entry name" value="FtsX"/>
    <property type="match status" value="1"/>
</dbReference>
<gene>
    <name evidence="17" type="primary">ftsX</name>
    <name evidence="16" type="ORF">J5A53_08345</name>
    <name evidence="17" type="ORF">NCTC12967_01443</name>
</gene>
<evidence type="ECO:0000313" key="18">
    <source>
        <dbReference type="Proteomes" id="UP000273044"/>
    </source>
</evidence>
<keyword evidence="11 12" id="KW-0131">Cell cycle</keyword>
<evidence type="ECO:0000256" key="3">
    <source>
        <dbReference type="ARBA" id="ARBA00007379"/>
    </source>
</evidence>
<sequence length="300" mass="33071">MRHTFRETWSGLKRNMAMTIAVIVTMSVSLSLFGVGLLTSMEVDLVKDRWYGKVEISVFLCVERSTGGTCEPGKATTDAQRKAIEEALKANPEVKEVFYESKEEAFKEFQRVFKDSPVLASRTVEQMQDSFRIKLLNPENYKGVVSEAQGLQGVQNVRDLRSVLDPVFNTLGGLQWATIGMSVLLLLAAALQISTTIRMAAFTRRREIGIMRLVGASNFYILLPFLLESLIAGLIGVLISSGSIAITYLLLIEQTARPSIPAIAWIGADHVFNAIICIAVVGVALSVIPTLLATRKYLRI</sequence>
<dbReference type="Gene3D" id="3.30.70.3040">
    <property type="match status" value="1"/>
</dbReference>
<feature type="transmembrane region" description="Helical" evidence="13">
    <location>
        <begin position="174"/>
        <end position="197"/>
    </location>
</feature>
<keyword evidence="6 12" id="KW-1003">Cell membrane</keyword>
<keyword evidence="7 12" id="KW-0132">Cell division</keyword>
<dbReference type="Proteomes" id="UP000677180">
    <property type="component" value="Chromosome"/>
</dbReference>
<evidence type="ECO:0000259" key="15">
    <source>
        <dbReference type="Pfam" id="PF18075"/>
    </source>
</evidence>
<organism evidence="17 18">
    <name type="scientific">Arachnia propionica</name>
    <dbReference type="NCBI Taxonomy" id="1750"/>
    <lineage>
        <taxon>Bacteria</taxon>
        <taxon>Bacillati</taxon>
        <taxon>Actinomycetota</taxon>
        <taxon>Actinomycetes</taxon>
        <taxon>Propionibacteriales</taxon>
        <taxon>Propionibacteriaceae</taxon>
        <taxon>Arachnia</taxon>
    </lineage>
</organism>